<dbReference type="Gene3D" id="1.20.1420.30">
    <property type="entry name" value="NCX, central ion-binding region"/>
    <property type="match status" value="1"/>
</dbReference>
<feature type="domain" description="Sodium/calcium exchanger membrane region" evidence="6">
    <location>
        <begin position="164"/>
        <end position="297"/>
    </location>
</feature>
<evidence type="ECO:0000259" key="6">
    <source>
        <dbReference type="Pfam" id="PF01699"/>
    </source>
</evidence>
<dbReference type="PANTHER" id="PTHR10846">
    <property type="entry name" value="SODIUM/POTASSIUM/CALCIUM EXCHANGER"/>
    <property type="match status" value="1"/>
</dbReference>
<dbReference type="STRING" id="1407499.HHUB_3107"/>
<accession>A0A0U5CZX7</accession>
<evidence type="ECO:0000256" key="4">
    <source>
        <dbReference type="ARBA" id="ARBA00023136"/>
    </source>
</evidence>
<gene>
    <name evidence="7" type="ORF">HHUB_3107</name>
</gene>
<evidence type="ECO:0000313" key="8">
    <source>
        <dbReference type="Proteomes" id="UP000066737"/>
    </source>
</evidence>
<dbReference type="GeneID" id="26659729"/>
<keyword evidence="4 5" id="KW-0472">Membrane</keyword>
<dbReference type="InterPro" id="IPR044880">
    <property type="entry name" value="NCX_ion-bd_dom_sf"/>
</dbReference>
<dbReference type="InterPro" id="IPR004481">
    <property type="entry name" value="K/Na/Ca-exchanger"/>
</dbReference>
<dbReference type="InterPro" id="IPR004837">
    <property type="entry name" value="NaCa_Exmemb"/>
</dbReference>
<feature type="transmembrane region" description="Helical" evidence="5">
    <location>
        <begin position="240"/>
        <end position="257"/>
    </location>
</feature>
<reference evidence="8" key="1">
    <citation type="journal article" date="2016" name="Environ. Microbiol.">
        <title>The complete genome of a viable archaeum isolated from 123-million-year-old rock salt.</title>
        <authorList>
            <person name="Jaakkola S.T."/>
            <person name="Pfeiffer F."/>
            <person name="Ravantti J.J."/>
            <person name="Guo Q."/>
            <person name="Liu Y."/>
            <person name="Chen X."/>
            <person name="Ma H."/>
            <person name="Yang C."/>
            <person name="Oksanen H.M."/>
            <person name="Bamford D.H."/>
        </authorList>
    </citation>
    <scope>NUCLEOTIDE SEQUENCE</scope>
    <source>
        <strain evidence="8">JI20-1</strain>
    </source>
</reference>
<evidence type="ECO:0000313" key="7">
    <source>
        <dbReference type="EMBL" id="CQH60003.1"/>
    </source>
</evidence>
<keyword evidence="8" id="KW-1185">Reference proteome</keyword>
<feature type="transmembrane region" description="Helical" evidence="5">
    <location>
        <begin position="127"/>
        <end position="144"/>
    </location>
</feature>
<feature type="domain" description="Sodium/calcium exchanger membrane region" evidence="6">
    <location>
        <begin position="4"/>
        <end position="142"/>
    </location>
</feature>
<keyword evidence="3 5" id="KW-1133">Transmembrane helix</keyword>
<dbReference type="AlphaFoldDB" id="A0A0U5CZX7"/>
<dbReference type="RefSeq" id="WP_059057488.1">
    <property type="nucleotide sequence ID" value="NZ_CEMN01000001.1"/>
</dbReference>
<evidence type="ECO:0000256" key="3">
    <source>
        <dbReference type="ARBA" id="ARBA00022989"/>
    </source>
</evidence>
<name>A0A0U5CZX7_9EURY</name>
<evidence type="ECO:0000256" key="1">
    <source>
        <dbReference type="ARBA" id="ARBA00004141"/>
    </source>
</evidence>
<protein>
    <submittedName>
        <fullName evidence="7">Homolog to sodium/calcium antiporter</fullName>
    </submittedName>
</protein>
<feature type="transmembrane region" description="Helical" evidence="5">
    <location>
        <begin position="164"/>
        <end position="182"/>
    </location>
</feature>
<dbReference type="GO" id="GO:0008273">
    <property type="term" value="F:calcium, potassium:sodium antiporter activity"/>
    <property type="evidence" value="ECO:0007669"/>
    <property type="project" value="TreeGrafter"/>
</dbReference>
<dbReference type="OrthoDB" id="142185at2157"/>
<proteinExistence type="predicted"/>
<sequence length="303" mass="30287">MLAALLTLLAGVATLVYGGDRVVDGASALARHAGVSTFFVGVTVVAVGSSVPEIATSLYAAAYGSGDLVVGHIVGSATSQITLGVGILSLAAPLSVAREKTRVYGGGMLAAMAVMAVALQSGTVTRVQGALMVLAYVGFLAVLAEYEDYAEHVSDSELSLRRAAGYVLLGVALVVVGGHLLVTGGQRLAVSLGVPSYLVGLVTGLGTTAPEIAVALVAVRRDRTGIAVGTLLGSNITDPLFSLGVGAALAGVTVTGVDGVLTSVGYMILASALVLAVVYARRPVGRAGSLACLVLYVPTFFLG</sequence>
<dbReference type="GO" id="GO:0006874">
    <property type="term" value="P:intracellular calcium ion homeostasis"/>
    <property type="evidence" value="ECO:0007669"/>
    <property type="project" value="TreeGrafter"/>
</dbReference>
<evidence type="ECO:0000256" key="5">
    <source>
        <dbReference type="SAM" id="Phobius"/>
    </source>
</evidence>
<dbReference type="Pfam" id="PF01699">
    <property type="entry name" value="Na_Ca_ex"/>
    <property type="match status" value="2"/>
</dbReference>
<evidence type="ECO:0000256" key="2">
    <source>
        <dbReference type="ARBA" id="ARBA00022692"/>
    </source>
</evidence>
<feature type="transmembrane region" description="Helical" evidence="5">
    <location>
        <begin position="69"/>
        <end position="91"/>
    </location>
</feature>
<organism evidence="7 8">
    <name type="scientific">Halobacterium hubeiense</name>
    <dbReference type="NCBI Taxonomy" id="1407499"/>
    <lineage>
        <taxon>Archaea</taxon>
        <taxon>Methanobacteriati</taxon>
        <taxon>Methanobacteriota</taxon>
        <taxon>Stenosarchaea group</taxon>
        <taxon>Halobacteria</taxon>
        <taxon>Halobacteriales</taxon>
        <taxon>Halobacteriaceae</taxon>
        <taxon>Halobacterium</taxon>
    </lineage>
</organism>
<dbReference type="KEGG" id="hhb:Hhub_3107"/>
<dbReference type="GO" id="GO:0005262">
    <property type="term" value="F:calcium channel activity"/>
    <property type="evidence" value="ECO:0007669"/>
    <property type="project" value="TreeGrafter"/>
</dbReference>
<dbReference type="PANTHER" id="PTHR10846:SF8">
    <property type="entry name" value="INNER MEMBRANE PROTEIN YRBG"/>
    <property type="match status" value="1"/>
</dbReference>
<comment type="subcellular location">
    <subcellularLocation>
        <location evidence="1">Membrane</location>
        <topology evidence="1">Multi-pass membrane protein</topology>
    </subcellularLocation>
</comment>
<dbReference type="EMBL" id="LN831302">
    <property type="protein sequence ID" value="CQH60003.1"/>
    <property type="molecule type" value="Genomic_DNA"/>
</dbReference>
<feature type="transmembrane region" description="Helical" evidence="5">
    <location>
        <begin position="263"/>
        <end position="280"/>
    </location>
</feature>
<dbReference type="GO" id="GO:0005886">
    <property type="term" value="C:plasma membrane"/>
    <property type="evidence" value="ECO:0007669"/>
    <property type="project" value="TreeGrafter"/>
</dbReference>
<feature type="transmembrane region" description="Helical" evidence="5">
    <location>
        <begin position="103"/>
        <end position="121"/>
    </location>
</feature>
<dbReference type="Proteomes" id="UP000066737">
    <property type="component" value="Chromosome I"/>
</dbReference>
<keyword evidence="2 5" id="KW-0812">Transmembrane</keyword>
<feature type="transmembrane region" description="Helical" evidence="5">
    <location>
        <begin position="194"/>
        <end position="219"/>
    </location>
</feature>